<reference evidence="1" key="1">
    <citation type="submission" date="2014-09" db="EMBL/GenBank/DDBJ databases">
        <authorList>
            <person name="Magalhaes I.L.F."/>
            <person name="Oliveira U."/>
            <person name="Santos F.R."/>
            <person name="Vidigal T.H.D.A."/>
            <person name="Brescovit A.D."/>
            <person name="Santos A.J."/>
        </authorList>
    </citation>
    <scope>NUCLEOTIDE SEQUENCE</scope>
    <source>
        <tissue evidence="1">Shoot tissue taken approximately 20 cm above the soil surface</tissue>
    </source>
</reference>
<name>A0A0A9F7Y4_ARUDO</name>
<reference evidence="1" key="2">
    <citation type="journal article" date="2015" name="Data Brief">
        <title>Shoot transcriptome of the giant reed, Arundo donax.</title>
        <authorList>
            <person name="Barrero R.A."/>
            <person name="Guerrero F.D."/>
            <person name="Moolhuijzen P."/>
            <person name="Goolsby J.A."/>
            <person name="Tidwell J."/>
            <person name="Bellgard S.E."/>
            <person name="Bellgard M.I."/>
        </authorList>
    </citation>
    <scope>NUCLEOTIDE SEQUENCE</scope>
    <source>
        <tissue evidence="1">Shoot tissue taken approximately 20 cm above the soil surface</tissue>
    </source>
</reference>
<protein>
    <submittedName>
        <fullName evidence="1">Uncharacterized protein</fullName>
    </submittedName>
</protein>
<proteinExistence type="predicted"/>
<accession>A0A0A9F7Y4</accession>
<organism evidence="1">
    <name type="scientific">Arundo donax</name>
    <name type="common">Giant reed</name>
    <name type="synonym">Donax arundinaceus</name>
    <dbReference type="NCBI Taxonomy" id="35708"/>
    <lineage>
        <taxon>Eukaryota</taxon>
        <taxon>Viridiplantae</taxon>
        <taxon>Streptophyta</taxon>
        <taxon>Embryophyta</taxon>
        <taxon>Tracheophyta</taxon>
        <taxon>Spermatophyta</taxon>
        <taxon>Magnoliopsida</taxon>
        <taxon>Liliopsida</taxon>
        <taxon>Poales</taxon>
        <taxon>Poaceae</taxon>
        <taxon>PACMAD clade</taxon>
        <taxon>Arundinoideae</taxon>
        <taxon>Arundineae</taxon>
        <taxon>Arundo</taxon>
    </lineage>
</organism>
<sequence length="37" mass="4110">MASFKTCTGLFPCSRRAQTLTQSRLGVFKAIRSFIVS</sequence>
<evidence type="ECO:0000313" key="1">
    <source>
        <dbReference type="EMBL" id="JAE09100.1"/>
    </source>
</evidence>
<dbReference type="EMBL" id="GBRH01188796">
    <property type="protein sequence ID" value="JAE09100.1"/>
    <property type="molecule type" value="Transcribed_RNA"/>
</dbReference>
<dbReference type="AlphaFoldDB" id="A0A0A9F7Y4"/>